<dbReference type="OrthoDB" id="291621at2"/>
<protein>
    <recommendedName>
        <fullName evidence="1">BON domain-containing protein</fullName>
    </recommendedName>
</protein>
<dbReference type="RefSeq" id="WP_105352429.1">
    <property type="nucleotide sequence ID" value="NZ_PUIB01000008.1"/>
</dbReference>
<sequence>MVTNPKLIPSPKRVHKENVLRAVRRRIDDCRYGFMFRKVSAEFEQGNLILRGCVPSFYLKQNLQELLREIPYVEQVVNDVDVINSCGLSSVRTRKSCC</sequence>
<name>A0A2S8G8G8_9BACT</name>
<accession>A0A2S8G8G8</accession>
<dbReference type="Pfam" id="PF04972">
    <property type="entry name" value="BON"/>
    <property type="match status" value="1"/>
</dbReference>
<organism evidence="2 3">
    <name type="scientific">Blastopirellula marina</name>
    <dbReference type="NCBI Taxonomy" id="124"/>
    <lineage>
        <taxon>Bacteria</taxon>
        <taxon>Pseudomonadati</taxon>
        <taxon>Planctomycetota</taxon>
        <taxon>Planctomycetia</taxon>
        <taxon>Pirellulales</taxon>
        <taxon>Pirellulaceae</taxon>
        <taxon>Blastopirellula</taxon>
    </lineage>
</organism>
<evidence type="ECO:0000259" key="1">
    <source>
        <dbReference type="Pfam" id="PF04972"/>
    </source>
</evidence>
<dbReference type="EMBL" id="PUIB01000008">
    <property type="protein sequence ID" value="PQO40723.1"/>
    <property type="molecule type" value="Genomic_DNA"/>
</dbReference>
<dbReference type="InterPro" id="IPR007055">
    <property type="entry name" value="BON_dom"/>
</dbReference>
<comment type="caution">
    <text evidence="2">The sequence shown here is derived from an EMBL/GenBank/DDBJ whole genome shotgun (WGS) entry which is preliminary data.</text>
</comment>
<dbReference type="Proteomes" id="UP000239388">
    <property type="component" value="Unassembled WGS sequence"/>
</dbReference>
<gene>
    <name evidence="2" type="ORF">C5Y98_05755</name>
</gene>
<dbReference type="AlphaFoldDB" id="A0A2S8G8G8"/>
<feature type="domain" description="BON" evidence="1">
    <location>
        <begin position="37"/>
        <end position="83"/>
    </location>
</feature>
<dbReference type="Gene3D" id="3.30.1340.30">
    <property type="match status" value="1"/>
</dbReference>
<evidence type="ECO:0000313" key="3">
    <source>
        <dbReference type="Proteomes" id="UP000239388"/>
    </source>
</evidence>
<reference evidence="2 3" key="1">
    <citation type="submission" date="2018-02" db="EMBL/GenBank/DDBJ databases">
        <title>Comparative genomes isolates from brazilian mangrove.</title>
        <authorList>
            <person name="Araujo J.E."/>
            <person name="Taketani R.G."/>
            <person name="Silva M.C.P."/>
            <person name="Loureco M.V."/>
            <person name="Andreote F.D."/>
        </authorList>
    </citation>
    <scope>NUCLEOTIDE SEQUENCE [LARGE SCALE GENOMIC DNA]</scope>
    <source>
        <strain evidence="2 3">NAP PRIS-MGV</strain>
    </source>
</reference>
<proteinExistence type="predicted"/>
<evidence type="ECO:0000313" key="2">
    <source>
        <dbReference type="EMBL" id="PQO40723.1"/>
    </source>
</evidence>